<dbReference type="InterPro" id="IPR033645">
    <property type="entry name" value="VirB9/CagX/TrbG_C"/>
</dbReference>
<evidence type="ECO:0000313" key="4">
    <source>
        <dbReference type="Proteomes" id="UP000442714"/>
    </source>
</evidence>
<sequence length="241" mass="26477">MISWRAFAVIVGLFTGVGLAGATTAQILPQPSAENPRIQSIEWAPGQEVILTSLPNTALTVLLEPGEQIRRVSLDRQDQLDVRVSAEGDSLLIMPRVADVAANLAVQSDRRDYNFTVQSARSLTAAYLVKFIYGGAVPEPALPVLAEPTGEVWHYRLKGDREVRPQTIEDDGVRTRITYGAEQALPAVFAIGPTGDEQVINGYMRGNVFVIDRVHRELVFRIDKKKATAKRNREASDDGAR</sequence>
<reference evidence="3 4" key="1">
    <citation type="submission" date="2019-12" db="EMBL/GenBank/DDBJ databases">
        <title>Genomic-based taxomic classification of the family Erythrobacteraceae.</title>
        <authorList>
            <person name="Xu L."/>
        </authorList>
    </citation>
    <scope>NUCLEOTIDE SEQUENCE [LARGE SCALE GENOMIC DNA]</scope>
    <source>
        <strain evidence="3 4">KCTC 52763</strain>
    </source>
</reference>
<evidence type="ECO:0000256" key="1">
    <source>
        <dbReference type="ARBA" id="ARBA00006135"/>
    </source>
</evidence>
<dbReference type="InterPro" id="IPR038161">
    <property type="entry name" value="VirB9/CagX/TrbG_C_sf"/>
</dbReference>
<name>A0A844ZT29_9SPHN</name>
<gene>
    <name evidence="3" type="ORF">GRI41_08650</name>
</gene>
<dbReference type="Pfam" id="PF03524">
    <property type="entry name" value="CagX"/>
    <property type="match status" value="1"/>
</dbReference>
<keyword evidence="4" id="KW-1185">Reference proteome</keyword>
<dbReference type="OrthoDB" id="7390264at2"/>
<proteinExistence type="inferred from homology"/>
<dbReference type="AlphaFoldDB" id="A0A844ZT29"/>
<keyword evidence="2" id="KW-0732">Signal</keyword>
<evidence type="ECO:0000256" key="2">
    <source>
        <dbReference type="ARBA" id="ARBA00022729"/>
    </source>
</evidence>
<evidence type="ECO:0000313" key="3">
    <source>
        <dbReference type="EMBL" id="MXO90888.1"/>
    </source>
</evidence>
<dbReference type="RefSeq" id="WP_160604469.1">
    <property type="nucleotide sequence ID" value="NZ_WTYX01000001.1"/>
</dbReference>
<dbReference type="EMBL" id="WTYX01000001">
    <property type="protein sequence ID" value="MXO90888.1"/>
    <property type="molecule type" value="Genomic_DNA"/>
</dbReference>
<dbReference type="Proteomes" id="UP000442714">
    <property type="component" value="Unassembled WGS sequence"/>
</dbReference>
<comment type="similarity">
    <text evidence="1">Belongs to the TrbG/VirB9 family.</text>
</comment>
<evidence type="ECO:0008006" key="5">
    <source>
        <dbReference type="Google" id="ProtNLM"/>
    </source>
</evidence>
<dbReference type="InterPro" id="IPR010258">
    <property type="entry name" value="Conjugal_tfr_TrbG/VirB9/CagX"/>
</dbReference>
<dbReference type="CDD" id="cd06911">
    <property type="entry name" value="VirB9_CagX_TrbG"/>
    <property type="match status" value="1"/>
</dbReference>
<comment type="caution">
    <text evidence="3">The sequence shown here is derived from an EMBL/GenBank/DDBJ whole genome shotgun (WGS) entry which is preliminary data.</text>
</comment>
<accession>A0A844ZT29</accession>
<dbReference type="Gene3D" id="2.60.40.2500">
    <property type="match status" value="1"/>
</dbReference>
<protein>
    <recommendedName>
        <fullName evidence="5">Type IV secretion system protein virB9</fullName>
    </recommendedName>
</protein>
<organism evidence="3 4">
    <name type="scientific">Pontixanthobacter aquaemixtae</name>
    <dbReference type="NCBI Taxonomy" id="1958940"/>
    <lineage>
        <taxon>Bacteria</taxon>
        <taxon>Pseudomonadati</taxon>
        <taxon>Pseudomonadota</taxon>
        <taxon>Alphaproteobacteria</taxon>
        <taxon>Sphingomonadales</taxon>
        <taxon>Erythrobacteraceae</taxon>
        <taxon>Pontixanthobacter</taxon>
    </lineage>
</organism>